<dbReference type="OrthoDB" id="4540215at2"/>
<evidence type="ECO:0008006" key="5">
    <source>
        <dbReference type="Google" id="ProtNLM"/>
    </source>
</evidence>
<organism evidence="3 4">
    <name type="scientific">Gordonia lacunae</name>
    <dbReference type="NCBI Taxonomy" id="417102"/>
    <lineage>
        <taxon>Bacteria</taxon>
        <taxon>Bacillati</taxon>
        <taxon>Actinomycetota</taxon>
        <taxon>Actinomycetes</taxon>
        <taxon>Mycobacteriales</taxon>
        <taxon>Gordoniaceae</taxon>
        <taxon>Gordonia</taxon>
    </lineage>
</organism>
<feature type="signal peptide" evidence="2">
    <location>
        <begin position="1"/>
        <end position="33"/>
    </location>
</feature>
<dbReference type="Pfam" id="PF09203">
    <property type="entry name" value="MspA"/>
    <property type="match status" value="1"/>
</dbReference>
<accession>A0A243QBP7</accession>
<dbReference type="RefSeq" id="WP_086535216.1">
    <property type="nucleotide sequence ID" value="NZ_JBLKRZ010000006.1"/>
</dbReference>
<dbReference type="STRING" id="417102.CA982_10220"/>
<keyword evidence="4" id="KW-1185">Reference proteome</keyword>
<evidence type="ECO:0000256" key="2">
    <source>
        <dbReference type="SAM" id="SignalP"/>
    </source>
</evidence>
<name>A0A243QBP7_9ACTN</name>
<evidence type="ECO:0000256" key="1">
    <source>
        <dbReference type="ARBA" id="ARBA00022729"/>
    </source>
</evidence>
<dbReference type="InterPro" id="IPR036435">
    <property type="entry name" value="Leukocidin/porin_MspA_sf"/>
</dbReference>
<keyword evidence="1 2" id="KW-0732">Signal</keyword>
<dbReference type="EMBL" id="NGFO01000009">
    <property type="protein sequence ID" value="OUC79082.1"/>
    <property type="molecule type" value="Genomic_DNA"/>
</dbReference>
<gene>
    <name evidence="3" type="ORF">CA982_10220</name>
</gene>
<evidence type="ECO:0000313" key="3">
    <source>
        <dbReference type="EMBL" id="OUC79082.1"/>
    </source>
</evidence>
<evidence type="ECO:0000313" key="4">
    <source>
        <dbReference type="Proteomes" id="UP000194632"/>
    </source>
</evidence>
<dbReference type="Gene3D" id="2.60.40.1650">
    <property type="entry name" value="Porin MspA (Ig-like beta-sandwich domain)"/>
    <property type="match status" value="2"/>
</dbReference>
<feature type="chain" id="PRO_5011276351" description="MspA family protein" evidence="2">
    <location>
        <begin position="34"/>
        <end position="228"/>
    </location>
</feature>
<dbReference type="InterPro" id="IPR015286">
    <property type="entry name" value="Porin_fam_mycobact-type"/>
</dbReference>
<dbReference type="Proteomes" id="UP000194632">
    <property type="component" value="Unassembled WGS sequence"/>
</dbReference>
<sequence length="228" mass="23215">MKKNITRRVVAAAGITGAVAMGLTSLGAGGATAGPLAGGTITKTLVDGTPVTVQLFDEYVNVQRPISNVPTTREVWLSGKVRVTVGGKAEGGSIKVGYDVGCQVNFGGGEASVPGLQGGLDYSDPSNVTVGGGLDGEEVGGGFSLGPGEVKRQWLVNETSGDDTAYKNYNVNAYTFKGQKGGVVFSQEQFKVESCAGYAAARAFIQVTVSTDAVKGVVALNGKPFSLG</sequence>
<protein>
    <recommendedName>
        <fullName evidence="5">MspA family protein</fullName>
    </recommendedName>
</protein>
<comment type="caution">
    <text evidence="3">The sequence shown here is derived from an EMBL/GenBank/DDBJ whole genome shotgun (WGS) entry which is preliminary data.</text>
</comment>
<dbReference type="SUPFAM" id="SSF56959">
    <property type="entry name" value="Leukocidin-like"/>
    <property type="match status" value="1"/>
</dbReference>
<dbReference type="PROSITE" id="PS51318">
    <property type="entry name" value="TAT"/>
    <property type="match status" value="1"/>
</dbReference>
<reference evidence="3 4" key="1">
    <citation type="submission" date="2017-05" db="EMBL/GenBank/DDBJ databases">
        <title>Biotechnological potential of actinobacteria isolated from South African environments.</title>
        <authorList>
            <person name="Le Roes-Hill M."/>
            <person name="Prins A."/>
            <person name="Durrell K.A."/>
        </authorList>
    </citation>
    <scope>NUCLEOTIDE SEQUENCE [LARGE SCALE GENOMIC DNA]</scope>
    <source>
        <strain evidence="3">BS2</strain>
    </source>
</reference>
<proteinExistence type="predicted"/>
<dbReference type="InterPro" id="IPR006311">
    <property type="entry name" value="TAT_signal"/>
</dbReference>
<dbReference type="AlphaFoldDB" id="A0A243QBP7"/>